<dbReference type="AlphaFoldDB" id="A0A1E1XBN9"/>
<dbReference type="InterPro" id="IPR033762">
    <property type="entry name" value="MCM_OB"/>
</dbReference>
<dbReference type="GO" id="GO:0042555">
    <property type="term" value="C:MCM complex"/>
    <property type="evidence" value="ECO:0007669"/>
    <property type="project" value="TreeGrafter"/>
</dbReference>
<dbReference type="Pfam" id="PF00493">
    <property type="entry name" value="MCM"/>
    <property type="match status" value="1"/>
</dbReference>
<keyword evidence="5 7" id="KW-0067">ATP-binding</keyword>
<dbReference type="InterPro" id="IPR027417">
    <property type="entry name" value="P-loop_NTPase"/>
</dbReference>
<dbReference type="PANTHER" id="PTHR11630:SF48">
    <property type="entry name" value="DNA HELICASE MCM9"/>
    <property type="match status" value="1"/>
</dbReference>
<evidence type="ECO:0000259" key="9">
    <source>
        <dbReference type="PROSITE" id="PS50051"/>
    </source>
</evidence>
<dbReference type="SUPFAM" id="SSF50249">
    <property type="entry name" value="Nucleic acid-binding proteins"/>
    <property type="match status" value="1"/>
</dbReference>
<dbReference type="EMBL" id="GFAC01002515">
    <property type="protein sequence ID" value="JAT96673.1"/>
    <property type="molecule type" value="mRNA"/>
</dbReference>
<evidence type="ECO:0000256" key="6">
    <source>
        <dbReference type="ARBA" id="ARBA00023125"/>
    </source>
</evidence>
<dbReference type="Gene3D" id="2.40.50.140">
    <property type="entry name" value="Nucleic acid-binding proteins"/>
    <property type="match status" value="1"/>
</dbReference>
<feature type="compositionally biased region" description="Basic and acidic residues" evidence="8">
    <location>
        <begin position="622"/>
        <end position="638"/>
    </location>
</feature>
<evidence type="ECO:0000256" key="7">
    <source>
        <dbReference type="RuleBase" id="RU004070"/>
    </source>
</evidence>
<protein>
    <recommendedName>
        <fullName evidence="1">DNA helicase</fullName>
        <ecNumber evidence="1">3.6.4.12</ecNumber>
    </recommendedName>
</protein>
<dbReference type="GO" id="GO:0017116">
    <property type="term" value="F:single-stranded DNA helicase activity"/>
    <property type="evidence" value="ECO:0007669"/>
    <property type="project" value="TreeGrafter"/>
</dbReference>
<dbReference type="PROSITE" id="PS00847">
    <property type="entry name" value="MCM_1"/>
    <property type="match status" value="1"/>
</dbReference>
<feature type="region of interest" description="Disordered" evidence="8">
    <location>
        <begin position="764"/>
        <end position="784"/>
    </location>
</feature>
<dbReference type="FunFam" id="3.40.50.300:FF:000671">
    <property type="entry name" value="DNA helicase MCM9 isoform X1"/>
    <property type="match status" value="1"/>
</dbReference>
<dbReference type="InterPro" id="IPR003593">
    <property type="entry name" value="AAA+_ATPase"/>
</dbReference>
<reference evidence="10" key="1">
    <citation type="journal article" date="2017" name="Front. Cell. Infect. Microbiol.">
        <title>The Distinct Transcriptional Response of the Midgut of Amblyomma sculptum and Amblyomma aureolatum Ticks to Rickettsia rickettsii Correlates to Their Differences in Susceptibility to Infection.</title>
        <authorList>
            <person name="Martins L.A."/>
            <person name="Galletti M.F.B.M."/>
            <person name="Ribeiro J.M."/>
            <person name="Fujita A."/>
            <person name="Costa F.B."/>
            <person name="Labruna M.B."/>
            <person name="Daffre S."/>
            <person name="Fogaca A.C."/>
        </authorList>
    </citation>
    <scope>NUCLEOTIDE SEQUENCE</scope>
</reference>
<dbReference type="EC" id="3.6.4.12" evidence="1"/>
<evidence type="ECO:0000256" key="5">
    <source>
        <dbReference type="ARBA" id="ARBA00022840"/>
    </source>
</evidence>
<dbReference type="GO" id="GO:0003697">
    <property type="term" value="F:single-stranded DNA binding"/>
    <property type="evidence" value="ECO:0007669"/>
    <property type="project" value="TreeGrafter"/>
</dbReference>
<dbReference type="PRINTS" id="PR01657">
    <property type="entry name" value="MCMFAMILY"/>
</dbReference>
<comment type="similarity">
    <text evidence="7">Belongs to the MCM family.</text>
</comment>
<feature type="compositionally biased region" description="Polar residues" evidence="8">
    <location>
        <begin position="713"/>
        <end position="732"/>
    </location>
</feature>
<dbReference type="GO" id="GO:0006260">
    <property type="term" value="P:DNA replication"/>
    <property type="evidence" value="ECO:0007669"/>
    <property type="project" value="InterPro"/>
</dbReference>
<feature type="domain" description="MCM C-terminal AAA(+) ATPase" evidence="9">
    <location>
        <begin position="207"/>
        <end position="410"/>
    </location>
</feature>
<dbReference type="GO" id="GO:0005524">
    <property type="term" value="F:ATP binding"/>
    <property type="evidence" value="ECO:0007669"/>
    <property type="project" value="UniProtKB-KW"/>
</dbReference>
<keyword evidence="3 7" id="KW-0547">Nucleotide-binding</keyword>
<dbReference type="GO" id="GO:0005634">
    <property type="term" value="C:nucleus"/>
    <property type="evidence" value="ECO:0007669"/>
    <property type="project" value="UniProtKB-SubCell"/>
</dbReference>
<dbReference type="PANTHER" id="PTHR11630">
    <property type="entry name" value="DNA REPLICATION LICENSING FACTOR MCM FAMILY MEMBER"/>
    <property type="match status" value="1"/>
</dbReference>
<name>A0A1E1XBN9_9ACAR</name>
<dbReference type="Gene3D" id="2.20.28.10">
    <property type="match status" value="1"/>
</dbReference>
<dbReference type="SUPFAM" id="SSF52540">
    <property type="entry name" value="P-loop containing nucleoside triphosphate hydrolases"/>
    <property type="match status" value="1"/>
</dbReference>
<dbReference type="InterPro" id="IPR041562">
    <property type="entry name" value="MCM_lid"/>
</dbReference>
<keyword evidence="4" id="KW-0347">Helicase</keyword>
<dbReference type="InterPro" id="IPR031327">
    <property type="entry name" value="MCM"/>
</dbReference>
<dbReference type="Pfam" id="PF17207">
    <property type="entry name" value="MCM_OB"/>
    <property type="match status" value="1"/>
</dbReference>
<evidence type="ECO:0000256" key="2">
    <source>
        <dbReference type="ARBA" id="ARBA00022705"/>
    </source>
</evidence>
<dbReference type="InterPro" id="IPR018525">
    <property type="entry name" value="MCM_CS"/>
</dbReference>
<dbReference type="PROSITE" id="PS50051">
    <property type="entry name" value="MCM_2"/>
    <property type="match status" value="1"/>
</dbReference>
<accession>A0A1E1XBN9</accession>
<dbReference type="Pfam" id="PF17855">
    <property type="entry name" value="MCM_lid"/>
    <property type="match status" value="1"/>
</dbReference>
<feature type="region of interest" description="Disordered" evidence="8">
    <location>
        <begin position="616"/>
        <end position="664"/>
    </location>
</feature>
<sequence>KDNVHLRLVNLPQFIQRATLPKCKHVTRFLAITGTVLRMKGMKVLEHSRDYLCSTCGYSFTVKADLAMFCTLTKPTSCPNPIGCRSTKFVPSSKETDLSKCRDYQEVLIQEKANNLVLRNVPGSMWVVLEDDLVDSCKPGQEVVVSGILSSRQHKFVRGQRPDVNFVFHAHNIEVAEEQSASLDITAEVKKEFREFWDEHKDCPLVGRDLILASVCPQVYGLYLVKLAVALVLAGGVRHCEASGTRIRGESHLLLVGDPGTAKSQFLKYAAKMSARSVLTTGIGSTSAGLTAAAIKDGGEWQLEAGALVLADGGVCCIDEFNSIREHDRGSIHEAMEQQTISVAKAGLVTKLSTRCSVLAATNPKGSCSADGELDVNTGIASPLLSRFDLVLVLKDSHNQDWDRLVSKFILQGQNPVEEREDTGFWSISRMRSYFLTIRALSPRLSEDAQRVLQEYYRCQRNVVQRDAARTTLRLLESLVRLSQGHARLMFREEVDVQDAVVAVALMEVSMQSSALVENVDALHTGFAKDPQKEYRNQAKIILTRLGLHEILKEELSRHSGKSCDLLRRSTAHSVSSLQQARSCSSSVTTAQGSQPACDDAQIQCINRRQPSMSMSKSSCAVHEELQHHGTPENREESFGASRQATFTGSHSDQKASKNAKGKYKNCSSKDVVTTSLQCKATNIDKENLEDSTSNCSNSGQNLKDCTAKKTKSAVSDASETSRPNESPQERTTAVKKSEISPNSDACQGVDIAEFLKTFVRKTRGHTSARSSNSVGNSPIPDKLDTVRLQPEQAIRRCTSSPNNADKVEVLTSCLADCHQPCKVQQGLLVNTQEQISVNVSALNKQRNESNTTVKAQKQGTDFVFSNAQASLKKFVFVKAAANPSLSTSVKAVTNGTLQASSCSVDTSPHFEGGNSCTNGTSSILNQRKPAVQDTTRKHTLGIVDDNELGLNDDDWMFDHLPNEKRQRINNE</sequence>
<organism evidence="10">
    <name type="scientific">Amblyomma aureolatum</name>
    <dbReference type="NCBI Taxonomy" id="187763"/>
    <lineage>
        <taxon>Eukaryota</taxon>
        <taxon>Metazoa</taxon>
        <taxon>Ecdysozoa</taxon>
        <taxon>Arthropoda</taxon>
        <taxon>Chelicerata</taxon>
        <taxon>Arachnida</taxon>
        <taxon>Acari</taxon>
        <taxon>Parasitiformes</taxon>
        <taxon>Ixodida</taxon>
        <taxon>Ixodoidea</taxon>
        <taxon>Ixodidae</taxon>
        <taxon>Amblyomminae</taxon>
        <taxon>Amblyomma</taxon>
    </lineage>
</organism>
<dbReference type="InterPro" id="IPR001208">
    <property type="entry name" value="MCM_dom"/>
</dbReference>
<feature type="compositionally biased region" description="Polar residues" evidence="8">
    <location>
        <begin position="641"/>
        <end position="651"/>
    </location>
</feature>
<proteinExistence type="evidence at transcript level"/>
<feature type="compositionally biased region" description="Polar residues" evidence="8">
    <location>
        <begin position="768"/>
        <end position="777"/>
    </location>
</feature>
<dbReference type="Gene3D" id="3.40.50.300">
    <property type="entry name" value="P-loop containing nucleotide triphosphate hydrolases"/>
    <property type="match status" value="1"/>
</dbReference>
<evidence type="ECO:0000313" key="10">
    <source>
        <dbReference type="EMBL" id="JAT96673.1"/>
    </source>
</evidence>
<keyword evidence="2" id="KW-0235">DNA replication</keyword>
<evidence type="ECO:0000256" key="1">
    <source>
        <dbReference type="ARBA" id="ARBA00012551"/>
    </source>
</evidence>
<feature type="compositionally biased region" description="Polar residues" evidence="8">
    <location>
        <begin position="691"/>
        <end position="704"/>
    </location>
</feature>
<evidence type="ECO:0000256" key="3">
    <source>
        <dbReference type="ARBA" id="ARBA00022741"/>
    </source>
</evidence>
<feature type="non-terminal residue" evidence="10">
    <location>
        <position position="1"/>
    </location>
</feature>
<dbReference type="SMART" id="SM00382">
    <property type="entry name" value="AAA"/>
    <property type="match status" value="1"/>
</dbReference>
<dbReference type="GO" id="GO:0016787">
    <property type="term" value="F:hydrolase activity"/>
    <property type="evidence" value="ECO:0007669"/>
    <property type="project" value="UniProtKB-KW"/>
</dbReference>
<evidence type="ECO:0000256" key="8">
    <source>
        <dbReference type="SAM" id="MobiDB-lite"/>
    </source>
</evidence>
<feature type="region of interest" description="Disordered" evidence="8">
    <location>
        <begin position="688"/>
        <end position="742"/>
    </location>
</feature>
<evidence type="ECO:0000256" key="4">
    <source>
        <dbReference type="ARBA" id="ARBA00022806"/>
    </source>
</evidence>
<keyword evidence="6 7" id="KW-0238">DNA-binding</keyword>
<keyword evidence="4" id="KW-0378">Hydrolase</keyword>
<dbReference type="InterPro" id="IPR012340">
    <property type="entry name" value="NA-bd_OB-fold"/>
</dbReference>
<dbReference type="GO" id="GO:0000724">
    <property type="term" value="P:double-strand break repair via homologous recombination"/>
    <property type="evidence" value="ECO:0007669"/>
    <property type="project" value="TreeGrafter"/>
</dbReference>
<dbReference type="SMART" id="SM00350">
    <property type="entry name" value="MCM"/>
    <property type="match status" value="1"/>
</dbReference>